<evidence type="ECO:0000313" key="2">
    <source>
        <dbReference type="Proteomes" id="UP001500630"/>
    </source>
</evidence>
<protein>
    <submittedName>
        <fullName evidence="1">Uncharacterized protein</fullName>
    </submittedName>
</protein>
<dbReference type="EMBL" id="BAABDQ010000065">
    <property type="protein sequence ID" value="GAA3621502.1"/>
    <property type="molecule type" value="Genomic_DNA"/>
</dbReference>
<evidence type="ECO:0000313" key="1">
    <source>
        <dbReference type="EMBL" id="GAA3621502.1"/>
    </source>
</evidence>
<reference evidence="2" key="1">
    <citation type="journal article" date="2019" name="Int. J. Syst. Evol. Microbiol.">
        <title>The Global Catalogue of Microorganisms (GCM) 10K type strain sequencing project: providing services to taxonomists for standard genome sequencing and annotation.</title>
        <authorList>
            <consortium name="The Broad Institute Genomics Platform"/>
            <consortium name="The Broad Institute Genome Sequencing Center for Infectious Disease"/>
            <person name="Wu L."/>
            <person name="Ma J."/>
        </authorList>
    </citation>
    <scope>NUCLEOTIDE SEQUENCE [LARGE SCALE GENOMIC DNA]</scope>
    <source>
        <strain evidence="2">JCM 17326</strain>
    </source>
</reference>
<gene>
    <name evidence="1" type="ORF">GCM10022419_128950</name>
</gene>
<accession>A0ABP7A195</accession>
<sequence>MLLAVAVLCGGAAASADPALDRRYLIEAVKADCMEEEGFEYVPYVRPERQKSDEERRRAAGDYEAMRVHRAFFGFGVFSAYIHGRDQEEPAVDPNDEISSTLAGDRLTAYSQVRDACMTGAVERVVGLEVKSAIDYHRKVEDATDRALTSALNDDPRLVELAAAMADCLRSRGHAVEDATPVALSTRGGDAFAGEKTRLILGDGGLPPATEGTTFIMLARKTLTYEEAMPYLEKEIKAALDDLECGRDFYPAYRPRENAIEQRVHDRYGLTPFPGGSEDA</sequence>
<comment type="caution">
    <text evidence="1">The sequence shown here is derived from an EMBL/GenBank/DDBJ whole genome shotgun (WGS) entry which is preliminary data.</text>
</comment>
<name>A0ABP7A195_9ACTN</name>
<dbReference type="RefSeq" id="WP_345579299.1">
    <property type="nucleotide sequence ID" value="NZ_BAABDQ010000065.1"/>
</dbReference>
<keyword evidence="2" id="KW-1185">Reference proteome</keyword>
<proteinExistence type="predicted"/>
<dbReference type="Proteomes" id="UP001500630">
    <property type="component" value="Unassembled WGS sequence"/>
</dbReference>
<organism evidence="1 2">
    <name type="scientific">Nonomuraea rosea</name>
    <dbReference type="NCBI Taxonomy" id="638574"/>
    <lineage>
        <taxon>Bacteria</taxon>
        <taxon>Bacillati</taxon>
        <taxon>Actinomycetota</taxon>
        <taxon>Actinomycetes</taxon>
        <taxon>Streptosporangiales</taxon>
        <taxon>Streptosporangiaceae</taxon>
        <taxon>Nonomuraea</taxon>
    </lineage>
</organism>